<dbReference type="PANTHER" id="PTHR47840:SF1">
    <property type="entry name" value="ZN(II)2CYS6 TRANSCRIPTION FACTOR (EUROFUNG)"/>
    <property type="match status" value="1"/>
</dbReference>
<evidence type="ECO:0000256" key="3">
    <source>
        <dbReference type="ARBA" id="ARBA00023242"/>
    </source>
</evidence>
<dbReference type="PANTHER" id="PTHR47840">
    <property type="entry name" value="ZN(II)2CYS6 TRANSCRIPTION FACTOR (EUROFUNG)-RELATED"/>
    <property type="match status" value="1"/>
</dbReference>
<accession>A0A2W1G745</accession>
<keyword evidence="2" id="KW-0804">Transcription</keyword>
<evidence type="ECO:0000313" key="8">
    <source>
        <dbReference type="Proteomes" id="UP000245464"/>
    </source>
</evidence>
<dbReference type="Pfam" id="PF04082">
    <property type="entry name" value="Fungal_trans"/>
    <property type="match status" value="1"/>
</dbReference>
<gene>
    <name evidence="7" type="ORF">Ptr86124_001510</name>
    <name evidence="6" type="ORF">PtrM4_059110</name>
</gene>
<dbReference type="GO" id="GO:0003677">
    <property type="term" value="F:DNA binding"/>
    <property type="evidence" value="ECO:0007669"/>
    <property type="project" value="InterPro"/>
</dbReference>
<dbReference type="OrthoDB" id="5392779at2759"/>
<reference evidence="9" key="4">
    <citation type="journal article" date="2022" name="Microb. Genom.">
        <title>A global pangenome for the wheat fungal pathogen Pyrenophora tritici-repentis and prediction of effector protein structural homology.</title>
        <authorList>
            <person name="Moolhuijzen P.M."/>
            <person name="See P.T."/>
            <person name="Shi G."/>
            <person name="Powell H.R."/>
            <person name="Cockram J."/>
            <person name="Jorgensen L.N."/>
            <person name="Benslimane H."/>
            <person name="Strelkov S.E."/>
            <person name="Turner J."/>
            <person name="Liu Z."/>
            <person name="Moffat C.S."/>
        </authorList>
    </citation>
    <scope>NUCLEOTIDE SEQUENCE [LARGE SCALE GENOMIC DNA]</scope>
</reference>
<protein>
    <submittedName>
        <fullName evidence="6">Fungal-trans domain containing protein</fullName>
    </submittedName>
</protein>
<evidence type="ECO:0000259" key="5">
    <source>
        <dbReference type="Pfam" id="PF04082"/>
    </source>
</evidence>
<feature type="domain" description="Xylanolytic transcriptional activator regulatory" evidence="5">
    <location>
        <begin position="263"/>
        <end position="355"/>
    </location>
</feature>
<keyword evidence="3" id="KW-0539">Nucleus</keyword>
<sequence>MESTSNASNEFTRKRPYRGLRRACWECKKRKVHGHGMQTNASSQANTDSLVPDRAEEQGTCSKHIAERLSKLEQVFERFVCRKSSVIGTSTAVPQSPTLTSLCSSAKESKVSVREISSDAQNARSLGDGSLGTHAWTSAPPIRTLDDRTESKGPYTRGEGTHRTLTALLPSQHDADIIFESSNGWMILDGIYRASQDIYVHKDMQSYALDMQAVSKERSIIVGRTLLHLAVCVNSLPPGFDCTRLSNISNLDATMENYVKTVSSLIISSDEQMMTLHGLETLLLLAIYHMNSASLRQAWLIVRRGLSLAHLMGFQRIITVKNLTPPIQGVSNAKRIWCSFVDLDRYLGLHLRLPFGAEDYPLPEGADEYLLHRAKINQITKQAADLHRDVSPQSYSAALALDEQLETSTKELPKEFWEVPNLPPTARSPECHAVLERLMVQAWHFETRIFIHLPYLLRAHQDKRYEYSKVTALQASRNVLMRWFALRNAQITQACCRFAEFAVFMAAVTLTLDIVIELGTKDKNEVQNTKGTDFAMLCRLITEMEKLANTSSREKIAARTAIVLKKILSSLDPSKPPAGKVRHVIPFFGTVELEAKKVPTRPLFNVDSDVGKLMKTTATGDHLPVFAFTRNSLWPRVESAEDCDFDWDIILFDGLEDRDVEGNWVF</sequence>
<evidence type="ECO:0000313" key="6">
    <source>
        <dbReference type="EMBL" id="KAF7574288.1"/>
    </source>
</evidence>
<reference evidence="7" key="3">
    <citation type="journal article" date="2022" name="bioRxiv">
        <title>A global pangenome for the wheat fungal pathogen Pyrenophora tritici-repentis and prediction of effector protein structural homology.</title>
        <authorList>
            <person name="Moolhuijzen P."/>
            <person name="See P.T."/>
            <person name="Shi G."/>
            <person name="Powell H.R."/>
            <person name="Cockram J."/>
            <person name="Jorgensen L.N."/>
            <person name="Benslimane H."/>
            <person name="Strelkov S.E."/>
            <person name="Turner J."/>
            <person name="Liu Z."/>
            <person name="Moffat C.S."/>
        </authorList>
    </citation>
    <scope>NUCLEOTIDE SEQUENCE</scope>
    <source>
        <strain evidence="7">86-124</strain>
    </source>
</reference>
<dbReference type="OMA" id="MRWFALR"/>
<evidence type="ECO:0000256" key="2">
    <source>
        <dbReference type="ARBA" id="ARBA00023163"/>
    </source>
</evidence>
<dbReference type="InterPro" id="IPR007219">
    <property type="entry name" value="XnlR_reg_dom"/>
</dbReference>
<name>A0A2W1G745_9PLEO</name>
<keyword evidence="1" id="KW-0805">Transcription regulation</keyword>
<reference evidence="7" key="2">
    <citation type="submission" date="2021-05" db="EMBL/GenBank/DDBJ databases">
        <authorList>
            <person name="Moolhuijzen P.M."/>
            <person name="Moffat C.S."/>
        </authorList>
    </citation>
    <scope>NUCLEOTIDE SEQUENCE</scope>
    <source>
        <strain evidence="7">86-124</strain>
    </source>
</reference>
<dbReference type="CDD" id="cd12148">
    <property type="entry name" value="fungal_TF_MHR"/>
    <property type="match status" value="1"/>
</dbReference>
<reference evidence="6" key="1">
    <citation type="journal article" date="2018" name="BMC Genomics">
        <title>Comparative genomics of the wheat fungal pathogen Pyrenophora tritici-repentis reveals chromosomal variations and genome plasticity.</title>
        <authorList>
            <person name="Moolhuijzen P."/>
            <person name="See P.T."/>
            <person name="Hane J.K."/>
            <person name="Shi G."/>
            <person name="Liu Z."/>
            <person name="Oliver R.P."/>
            <person name="Moffat C.S."/>
        </authorList>
    </citation>
    <scope>NUCLEOTIDE SEQUENCE [LARGE SCALE GENOMIC DNA]</scope>
    <source>
        <strain evidence="6">M4</strain>
    </source>
</reference>
<comment type="caution">
    <text evidence="6">The sequence shown here is derived from an EMBL/GenBank/DDBJ whole genome shotgun (WGS) entry which is preliminary data.</text>
</comment>
<evidence type="ECO:0000313" key="7">
    <source>
        <dbReference type="EMBL" id="KAI1518382.1"/>
    </source>
</evidence>
<evidence type="ECO:0000256" key="1">
    <source>
        <dbReference type="ARBA" id="ARBA00023015"/>
    </source>
</evidence>
<evidence type="ECO:0000256" key="4">
    <source>
        <dbReference type="SAM" id="MobiDB-lite"/>
    </source>
</evidence>
<dbReference type="Proteomes" id="UP000245464">
    <property type="component" value="Chromosome 2"/>
</dbReference>
<dbReference type="GO" id="GO:0006351">
    <property type="term" value="P:DNA-templated transcription"/>
    <property type="evidence" value="ECO:0007669"/>
    <property type="project" value="InterPro"/>
</dbReference>
<dbReference type="AlphaFoldDB" id="A0A2W1G745"/>
<feature type="region of interest" description="Disordered" evidence="4">
    <location>
        <begin position="123"/>
        <end position="162"/>
    </location>
</feature>
<organism evidence="6 8">
    <name type="scientific">Pyrenophora tritici-repentis</name>
    <dbReference type="NCBI Taxonomy" id="45151"/>
    <lineage>
        <taxon>Eukaryota</taxon>
        <taxon>Fungi</taxon>
        <taxon>Dikarya</taxon>
        <taxon>Ascomycota</taxon>
        <taxon>Pezizomycotina</taxon>
        <taxon>Dothideomycetes</taxon>
        <taxon>Pleosporomycetidae</taxon>
        <taxon>Pleosporales</taxon>
        <taxon>Pleosporineae</taxon>
        <taxon>Pleosporaceae</taxon>
        <taxon>Pyrenophora</taxon>
    </lineage>
</organism>
<dbReference type="GO" id="GO:0008270">
    <property type="term" value="F:zinc ion binding"/>
    <property type="evidence" value="ECO:0007669"/>
    <property type="project" value="InterPro"/>
</dbReference>
<dbReference type="EMBL" id="NRDI02000002">
    <property type="protein sequence ID" value="KAI1518382.1"/>
    <property type="molecule type" value="Genomic_DNA"/>
</dbReference>
<dbReference type="Proteomes" id="UP000249757">
    <property type="component" value="Unassembled WGS sequence"/>
</dbReference>
<keyword evidence="9" id="KW-1185">Reference proteome</keyword>
<evidence type="ECO:0000313" key="9">
    <source>
        <dbReference type="Proteomes" id="UP000249757"/>
    </source>
</evidence>
<proteinExistence type="predicted"/>
<dbReference type="EMBL" id="NQIK02000002">
    <property type="protein sequence ID" value="KAF7574288.1"/>
    <property type="molecule type" value="Genomic_DNA"/>
</dbReference>